<comment type="caution">
    <text evidence="1">The sequence shown here is derived from an EMBL/GenBank/DDBJ whole genome shotgun (WGS) entry which is preliminary data.</text>
</comment>
<reference evidence="2" key="1">
    <citation type="submission" date="2009-12" db="EMBL/GenBank/DDBJ databases">
        <title>Sequence of Clostridiales genomosp. BVAB3 str. UPII9-5.</title>
        <authorList>
            <person name="Madupu R."/>
            <person name="Durkin A.S."/>
            <person name="Torralba M."/>
            <person name="Methe B."/>
            <person name="Sutton G.G."/>
            <person name="Strausberg R.L."/>
            <person name="Nelson K.E."/>
        </authorList>
    </citation>
    <scope>NUCLEOTIDE SEQUENCE [LARGE SCALE GENOMIC DNA]</scope>
    <source>
        <strain evidence="2">W1219</strain>
    </source>
</reference>
<accession>D2MPH9</accession>
<protein>
    <submittedName>
        <fullName evidence="1">Uncharacterized protein</fullName>
    </submittedName>
</protein>
<dbReference type="OrthoDB" id="1753697at2"/>
<gene>
    <name evidence="1" type="ORF">HMPREF9013_1295</name>
</gene>
<evidence type="ECO:0000313" key="1">
    <source>
        <dbReference type="EMBL" id="EFC05591.1"/>
    </source>
</evidence>
<name>D2MPH9_9FIRM</name>
<dbReference type="Proteomes" id="UP000005017">
    <property type="component" value="Unassembled WGS sequence"/>
</dbReference>
<organism evidence="1 2">
    <name type="scientific">Bulleidia extructa W1219</name>
    <dbReference type="NCBI Taxonomy" id="679192"/>
    <lineage>
        <taxon>Bacteria</taxon>
        <taxon>Bacillati</taxon>
        <taxon>Bacillota</taxon>
        <taxon>Erysipelotrichia</taxon>
        <taxon>Erysipelotrichales</taxon>
        <taxon>Erysipelotrichaceae</taxon>
        <taxon>Bulleidia</taxon>
    </lineage>
</organism>
<dbReference type="RefSeq" id="WP_006627292.1">
    <property type="nucleotide sequence ID" value="NZ_ADFR01000009.1"/>
</dbReference>
<sequence length="115" mass="12837">MWAALLNLHMGKIIDISSKLVNEPKFLQVAEGKTYKVDDRKNTVLKMNELLDGGSASAHAIDKAIKLGLGEKAFKEIEAMDLSITAYQSLFIGMMALMMDKSYEDMNKTFRSSTE</sequence>
<evidence type="ECO:0000313" key="2">
    <source>
        <dbReference type="Proteomes" id="UP000005017"/>
    </source>
</evidence>
<keyword evidence="2" id="KW-1185">Reference proteome</keyword>
<dbReference type="eggNOG" id="ENOG5033G5V">
    <property type="taxonomic scope" value="Bacteria"/>
</dbReference>
<dbReference type="EMBL" id="ADFR01000009">
    <property type="protein sequence ID" value="EFC05591.1"/>
    <property type="molecule type" value="Genomic_DNA"/>
</dbReference>
<dbReference type="STRING" id="679192.HMPREF9013_1295"/>
<dbReference type="AlphaFoldDB" id="D2MPH9"/>
<proteinExistence type="predicted"/>